<sequence length="42" mass="5063">MLMFYVSCANEKCARIQRTISKYFTRQIKLRNSHGIVYMIFT</sequence>
<reference evidence="1" key="2">
    <citation type="journal article" date="2015" name="Data Brief">
        <title>Shoot transcriptome of the giant reed, Arundo donax.</title>
        <authorList>
            <person name="Barrero R.A."/>
            <person name="Guerrero F.D."/>
            <person name="Moolhuijzen P."/>
            <person name="Goolsby J.A."/>
            <person name="Tidwell J."/>
            <person name="Bellgard S.E."/>
            <person name="Bellgard M.I."/>
        </authorList>
    </citation>
    <scope>NUCLEOTIDE SEQUENCE</scope>
    <source>
        <tissue evidence="1">Shoot tissue taken approximately 20 cm above the soil surface</tissue>
    </source>
</reference>
<dbReference type="EMBL" id="GBRH01276596">
    <property type="protein sequence ID" value="JAD21299.1"/>
    <property type="molecule type" value="Transcribed_RNA"/>
</dbReference>
<accession>A0A0A9TFF9</accession>
<organism evidence="1">
    <name type="scientific">Arundo donax</name>
    <name type="common">Giant reed</name>
    <name type="synonym">Donax arundinaceus</name>
    <dbReference type="NCBI Taxonomy" id="35708"/>
    <lineage>
        <taxon>Eukaryota</taxon>
        <taxon>Viridiplantae</taxon>
        <taxon>Streptophyta</taxon>
        <taxon>Embryophyta</taxon>
        <taxon>Tracheophyta</taxon>
        <taxon>Spermatophyta</taxon>
        <taxon>Magnoliopsida</taxon>
        <taxon>Liliopsida</taxon>
        <taxon>Poales</taxon>
        <taxon>Poaceae</taxon>
        <taxon>PACMAD clade</taxon>
        <taxon>Arundinoideae</taxon>
        <taxon>Arundineae</taxon>
        <taxon>Arundo</taxon>
    </lineage>
</organism>
<evidence type="ECO:0000313" key="1">
    <source>
        <dbReference type="EMBL" id="JAD21299.1"/>
    </source>
</evidence>
<protein>
    <submittedName>
        <fullName evidence="1">Uncharacterized protein</fullName>
    </submittedName>
</protein>
<name>A0A0A9TFF9_ARUDO</name>
<proteinExistence type="predicted"/>
<dbReference type="AlphaFoldDB" id="A0A0A9TFF9"/>
<reference evidence="1" key="1">
    <citation type="submission" date="2014-09" db="EMBL/GenBank/DDBJ databases">
        <authorList>
            <person name="Magalhaes I.L.F."/>
            <person name="Oliveira U."/>
            <person name="Santos F.R."/>
            <person name="Vidigal T.H.D.A."/>
            <person name="Brescovit A.D."/>
            <person name="Santos A.J."/>
        </authorList>
    </citation>
    <scope>NUCLEOTIDE SEQUENCE</scope>
    <source>
        <tissue evidence="1">Shoot tissue taken approximately 20 cm above the soil surface</tissue>
    </source>
</reference>